<dbReference type="SUPFAM" id="SSF49452">
    <property type="entry name" value="Starch-binding domain-like"/>
    <property type="match status" value="1"/>
</dbReference>
<proteinExistence type="inferred from homology"/>
<sequence length="186" mass="20189">MKWKLLQSNFITAVFFLFLGSVLFAGTTGKIAGFVVDKESGEPLPGVNIILEGTFLGASTDLDGQYAIINIPPGTYTVRAEFVGYESQVVRDVNISIDLTTRIDFSLNPTFVQGEVIEIEAKKEIIQKDLTGTMSTVQSEDIDAMPVQSIDQVINLQAGVISSEDGIHIRGGRGRETKYLVDGISV</sequence>
<accession>A0A7V4TZR7</accession>
<dbReference type="GO" id="GO:0009279">
    <property type="term" value="C:cell outer membrane"/>
    <property type="evidence" value="ECO:0007669"/>
    <property type="project" value="UniProtKB-SubCell"/>
</dbReference>
<dbReference type="Proteomes" id="UP000885779">
    <property type="component" value="Unassembled WGS sequence"/>
</dbReference>
<reference evidence="3" key="1">
    <citation type="journal article" date="2020" name="mSystems">
        <title>Genome- and Community-Level Interaction Insights into Carbon Utilization and Element Cycling Functions of Hydrothermarchaeota in Hydrothermal Sediment.</title>
        <authorList>
            <person name="Zhou Z."/>
            <person name="Liu Y."/>
            <person name="Xu W."/>
            <person name="Pan J."/>
            <person name="Luo Z.H."/>
            <person name="Li M."/>
        </authorList>
    </citation>
    <scope>NUCLEOTIDE SEQUENCE [LARGE SCALE GENOMIC DNA]</scope>
    <source>
        <strain evidence="3">HyVt-577</strain>
    </source>
</reference>
<name>A0A7V4TZR7_CALAY</name>
<keyword evidence="1" id="KW-0998">Cell outer membrane</keyword>
<gene>
    <name evidence="3" type="ORF">ENK44_06455</name>
</gene>
<dbReference type="InterPro" id="IPR012910">
    <property type="entry name" value="Plug_dom"/>
</dbReference>
<feature type="domain" description="TonB-dependent receptor plug" evidence="2">
    <location>
        <begin position="127"/>
        <end position="185"/>
    </location>
</feature>
<dbReference type="Gene3D" id="2.170.130.10">
    <property type="entry name" value="TonB-dependent receptor, plug domain"/>
    <property type="match status" value="1"/>
</dbReference>
<keyword evidence="1" id="KW-0472">Membrane</keyword>
<comment type="caution">
    <text evidence="3">The sequence shown here is derived from an EMBL/GenBank/DDBJ whole genome shotgun (WGS) entry which is preliminary data.</text>
</comment>
<keyword evidence="1" id="KW-0812">Transmembrane</keyword>
<dbReference type="PROSITE" id="PS52016">
    <property type="entry name" value="TONB_DEPENDENT_REC_3"/>
    <property type="match status" value="1"/>
</dbReference>
<evidence type="ECO:0000313" key="3">
    <source>
        <dbReference type="EMBL" id="HGY55320.1"/>
    </source>
</evidence>
<protein>
    <submittedName>
        <fullName evidence="3">TonB-dependent receptor</fullName>
    </submittedName>
</protein>
<feature type="non-terminal residue" evidence="3">
    <location>
        <position position="186"/>
    </location>
</feature>
<dbReference type="Pfam" id="PF13620">
    <property type="entry name" value="CarboxypepD_reg"/>
    <property type="match status" value="1"/>
</dbReference>
<evidence type="ECO:0000259" key="2">
    <source>
        <dbReference type="Pfam" id="PF07715"/>
    </source>
</evidence>
<keyword evidence="1" id="KW-1134">Transmembrane beta strand</keyword>
<dbReference type="EMBL" id="DRQG01000062">
    <property type="protein sequence ID" value="HGY55320.1"/>
    <property type="molecule type" value="Genomic_DNA"/>
</dbReference>
<dbReference type="Pfam" id="PF07715">
    <property type="entry name" value="Plug"/>
    <property type="match status" value="1"/>
</dbReference>
<dbReference type="AlphaFoldDB" id="A0A7V4TZR7"/>
<comment type="similarity">
    <text evidence="1">Belongs to the TonB-dependent receptor family.</text>
</comment>
<keyword evidence="1" id="KW-0813">Transport</keyword>
<dbReference type="GO" id="GO:0030246">
    <property type="term" value="F:carbohydrate binding"/>
    <property type="evidence" value="ECO:0007669"/>
    <property type="project" value="InterPro"/>
</dbReference>
<dbReference type="InterPro" id="IPR013784">
    <property type="entry name" value="Carb-bd-like_fold"/>
</dbReference>
<dbReference type="Gene3D" id="2.60.40.1120">
    <property type="entry name" value="Carboxypeptidase-like, regulatory domain"/>
    <property type="match status" value="1"/>
</dbReference>
<dbReference type="InterPro" id="IPR037066">
    <property type="entry name" value="Plug_dom_sf"/>
</dbReference>
<evidence type="ECO:0000256" key="1">
    <source>
        <dbReference type="PROSITE-ProRule" id="PRU01360"/>
    </source>
</evidence>
<keyword evidence="3" id="KW-0675">Receptor</keyword>
<dbReference type="InterPro" id="IPR039426">
    <property type="entry name" value="TonB-dep_rcpt-like"/>
</dbReference>
<organism evidence="3">
    <name type="scientific">Caldithrix abyssi</name>
    <dbReference type="NCBI Taxonomy" id="187145"/>
    <lineage>
        <taxon>Bacteria</taxon>
        <taxon>Pseudomonadati</taxon>
        <taxon>Calditrichota</taxon>
        <taxon>Calditrichia</taxon>
        <taxon>Calditrichales</taxon>
        <taxon>Calditrichaceae</taxon>
        <taxon>Caldithrix</taxon>
    </lineage>
</organism>
<comment type="subcellular location">
    <subcellularLocation>
        <location evidence="1">Cell outer membrane</location>
        <topology evidence="1">Multi-pass membrane protein</topology>
    </subcellularLocation>
</comment>
<dbReference type="SUPFAM" id="SSF56935">
    <property type="entry name" value="Porins"/>
    <property type="match status" value="1"/>
</dbReference>